<gene>
    <name evidence="2" type="ORF">A4X06_0g2558</name>
</gene>
<feature type="region of interest" description="Disordered" evidence="1">
    <location>
        <begin position="21"/>
        <end position="154"/>
    </location>
</feature>
<comment type="caution">
    <text evidence="2">The sequence shown here is derived from an EMBL/GenBank/DDBJ whole genome shotgun (WGS) entry which is preliminary data.</text>
</comment>
<evidence type="ECO:0000313" key="3">
    <source>
        <dbReference type="Proteomes" id="UP000077684"/>
    </source>
</evidence>
<reference evidence="2" key="1">
    <citation type="submission" date="2016-04" db="EMBL/GenBank/DDBJ databases">
        <authorList>
            <person name="Nguyen H.D."/>
            <person name="Samba Siva P."/>
            <person name="Cullis J."/>
            <person name="Levesque C.A."/>
            <person name="Hambleton S."/>
        </authorList>
    </citation>
    <scope>NUCLEOTIDE SEQUENCE</scope>
    <source>
        <strain evidence="2">DAOMC 236426</strain>
    </source>
</reference>
<keyword evidence="3" id="KW-1185">Reference proteome</keyword>
<reference evidence="2" key="2">
    <citation type="journal article" date="2019" name="IMA Fungus">
        <title>Genome sequencing and comparison of five Tilletia species to identify candidate genes for the detection of regulated species infecting wheat.</title>
        <authorList>
            <person name="Nguyen H.D.T."/>
            <person name="Sultana T."/>
            <person name="Kesanakurti P."/>
            <person name="Hambleton S."/>
        </authorList>
    </citation>
    <scope>NUCLEOTIDE SEQUENCE</scope>
    <source>
        <strain evidence="2">DAOMC 236426</strain>
    </source>
</reference>
<proteinExistence type="predicted"/>
<sequence>MRPYWLDRLDEIDESFELLDRERRHHGRNPRGSAAAGSSTPKGPLPNIPKRAVNDEPDESELGTTSEEEDAQFKEGVGPGEDDAIDFYASESEPHKGKKKVSAEQNAIKRSKWKQRCKAKAAGKSSKPPIPLTRKPATKRKTTAKSAAKTTQSLQAGEALRGRIAMRVEASGAFDADLTFLTVSIQNLSCFDPNTNA</sequence>
<accession>A0A8X7SYA6</accession>
<dbReference type="AlphaFoldDB" id="A0A8X7SYA6"/>
<protein>
    <submittedName>
        <fullName evidence="2">Uncharacterized protein</fullName>
    </submittedName>
</protein>
<evidence type="ECO:0000313" key="2">
    <source>
        <dbReference type="EMBL" id="KAE8251728.1"/>
    </source>
</evidence>
<dbReference type="Proteomes" id="UP000077684">
    <property type="component" value="Unassembled WGS sequence"/>
</dbReference>
<evidence type="ECO:0000256" key="1">
    <source>
        <dbReference type="SAM" id="MobiDB-lite"/>
    </source>
</evidence>
<organism evidence="2 3">
    <name type="scientific">Tilletia controversa</name>
    <name type="common">dwarf bunt fungus</name>
    <dbReference type="NCBI Taxonomy" id="13291"/>
    <lineage>
        <taxon>Eukaryota</taxon>
        <taxon>Fungi</taxon>
        <taxon>Dikarya</taxon>
        <taxon>Basidiomycota</taxon>
        <taxon>Ustilaginomycotina</taxon>
        <taxon>Exobasidiomycetes</taxon>
        <taxon>Tilletiales</taxon>
        <taxon>Tilletiaceae</taxon>
        <taxon>Tilletia</taxon>
    </lineage>
</organism>
<name>A0A8X7SYA6_9BASI</name>
<feature type="compositionally biased region" description="Basic residues" evidence="1">
    <location>
        <begin position="109"/>
        <end position="121"/>
    </location>
</feature>
<dbReference type="EMBL" id="LWDE02000201">
    <property type="protein sequence ID" value="KAE8251728.1"/>
    <property type="molecule type" value="Genomic_DNA"/>
</dbReference>
<feature type="compositionally biased region" description="Acidic residues" evidence="1">
    <location>
        <begin position="55"/>
        <end position="70"/>
    </location>
</feature>